<dbReference type="AlphaFoldDB" id="A0A4Z2CNR5"/>
<dbReference type="InterPro" id="IPR043502">
    <property type="entry name" value="DNA/RNA_pol_sf"/>
</dbReference>
<dbReference type="OrthoDB" id="775972at2759"/>
<evidence type="ECO:0000313" key="2">
    <source>
        <dbReference type="EMBL" id="TNN05861.1"/>
    </source>
</evidence>
<sequence>MNEPVFKALEQLKGILGSASLLFNWDNNLPPDIMTYASNTTVKSVLQQYVNGQYEPLLFFYKRRDDTQARYSTSSRKLLTSYLAIK</sequence>
<dbReference type="EMBL" id="SKCS01000497">
    <property type="protein sequence ID" value="TNN05861.1"/>
    <property type="molecule type" value="Genomic_DNA"/>
</dbReference>
<name>A0A4Z2CNR5_SCHJA</name>
<dbReference type="SUPFAM" id="SSF56672">
    <property type="entry name" value="DNA/RNA polymerases"/>
    <property type="match status" value="1"/>
</dbReference>
<keyword evidence="3" id="KW-1185">Reference proteome</keyword>
<dbReference type="STRING" id="6182.A0A4Z2CNR5"/>
<dbReference type="Proteomes" id="UP000311919">
    <property type="component" value="Unassembled WGS sequence"/>
</dbReference>
<evidence type="ECO:0000313" key="3">
    <source>
        <dbReference type="Proteomes" id="UP000311919"/>
    </source>
</evidence>
<dbReference type="Pfam" id="PF17919">
    <property type="entry name" value="RT_RNaseH_2"/>
    <property type="match status" value="1"/>
</dbReference>
<organism evidence="2 3">
    <name type="scientific">Schistosoma japonicum</name>
    <name type="common">Blood fluke</name>
    <dbReference type="NCBI Taxonomy" id="6182"/>
    <lineage>
        <taxon>Eukaryota</taxon>
        <taxon>Metazoa</taxon>
        <taxon>Spiralia</taxon>
        <taxon>Lophotrochozoa</taxon>
        <taxon>Platyhelminthes</taxon>
        <taxon>Trematoda</taxon>
        <taxon>Digenea</taxon>
        <taxon>Strigeidida</taxon>
        <taxon>Schistosomatoidea</taxon>
        <taxon>Schistosomatidae</taxon>
        <taxon>Schistosoma</taxon>
    </lineage>
</organism>
<dbReference type="InterPro" id="IPR041577">
    <property type="entry name" value="RT_RNaseH_2"/>
</dbReference>
<comment type="caution">
    <text evidence="2">The sequence shown here is derived from an EMBL/GenBank/DDBJ whole genome shotgun (WGS) entry which is preliminary data.</text>
</comment>
<feature type="domain" description="Reverse transcriptase/retrotransposon-derived protein RNase H-like" evidence="1">
    <location>
        <begin position="7"/>
        <end position="86"/>
    </location>
</feature>
<accession>A0A4Z2CNR5</accession>
<reference evidence="2 3" key="1">
    <citation type="submission" date="2019-03" db="EMBL/GenBank/DDBJ databases">
        <title>An improved genome assembly of the fluke Schistosoma japonicum.</title>
        <authorList>
            <person name="Hu W."/>
            <person name="Luo F."/>
            <person name="Yin M."/>
            <person name="Mo X."/>
            <person name="Sun C."/>
            <person name="Wu Q."/>
            <person name="Zhu B."/>
            <person name="Xiang M."/>
            <person name="Wang J."/>
            <person name="Wang Y."/>
            <person name="Zhang T."/>
            <person name="Xu B."/>
            <person name="Zheng H."/>
            <person name="Feng Z."/>
        </authorList>
    </citation>
    <scope>NUCLEOTIDE SEQUENCE [LARGE SCALE GENOMIC DNA]</scope>
    <source>
        <strain evidence="2">HuSjv2</strain>
        <tissue evidence="2">Worms</tissue>
    </source>
</reference>
<gene>
    <name evidence="2" type="ORF">EWB00_008831</name>
</gene>
<protein>
    <submittedName>
        <fullName evidence="2">Pol poly</fullName>
    </submittedName>
</protein>
<evidence type="ECO:0000259" key="1">
    <source>
        <dbReference type="Pfam" id="PF17919"/>
    </source>
</evidence>
<proteinExistence type="predicted"/>